<protein>
    <submittedName>
        <fullName evidence="1">Uncharacterized protein</fullName>
    </submittedName>
</protein>
<dbReference type="Proteomes" id="UP001207468">
    <property type="component" value="Unassembled WGS sequence"/>
</dbReference>
<comment type="caution">
    <text evidence="1">The sequence shown here is derived from an EMBL/GenBank/DDBJ whole genome shotgun (WGS) entry which is preliminary data.</text>
</comment>
<gene>
    <name evidence="1" type="ORF">F5148DRAFT_890321</name>
</gene>
<sequence length="82" mass="9163">MSTYQSCHYSKSTQKISPLKLLTSPKHMQQFIYNQQHHNSHSKSDISVSDLPIFYGKITIYPSAVAMFHAPSNISGIGSMCS</sequence>
<name>A0ACC0TRT2_9AGAM</name>
<reference evidence="1" key="1">
    <citation type="submission" date="2021-03" db="EMBL/GenBank/DDBJ databases">
        <title>Evolutionary priming and transition to the ectomycorrhizal habit in an iconic lineage of mushroom-forming fungi: is preadaptation a requirement?</title>
        <authorList>
            <consortium name="DOE Joint Genome Institute"/>
            <person name="Looney B.P."/>
            <person name="Miyauchi S."/>
            <person name="Morin E."/>
            <person name="Drula E."/>
            <person name="Courty P.E."/>
            <person name="Chicoki N."/>
            <person name="Fauchery L."/>
            <person name="Kohler A."/>
            <person name="Kuo A."/>
            <person name="LaButti K."/>
            <person name="Pangilinan J."/>
            <person name="Lipzen A."/>
            <person name="Riley R."/>
            <person name="Andreopoulos W."/>
            <person name="He G."/>
            <person name="Johnson J."/>
            <person name="Barry K.W."/>
            <person name="Grigoriev I.V."/>
            <person name="Nagy L."/>
            <person name="Hibbett D."/>
            <person name="Henrissat B."/>
            <person name="Matheny P.B."/>
            <person name="Labbe J."/>
            <person name="Martin A.F."/>
        </authorList>
    </citation>
    <scope>NUCLEOTIDE SEQUENCE</scope>
    <source>
        <strain evidence="1">BPL698</strain>
    </source>
</reference>
<dbReference type="EMBL" id="JAGFNK010000879">
    <property type="protein sequence ID" value="KAI9437861.1"/>
    <property type="molecule type" value="Genomic_DNA"/>
</dbReference>
<organism evidence="1 2">
    <name type="scientific">Russula earlei</name>
    <dbReference type="NCBI Taxonomy" id="71964"/>
    <lineage>
        <taxon>Eukaryota</taxon>
        <taxon>Fungi</taxon>
        <taxon>Dikarya</taxon>
        <taxon>Basidiomycota</taxon>
        <taxon>Agaricomycotina</taxon>
        <taxon>Agaricomycetes</taxon>
        <taxon>Russulales</taxon>
        <taxon>Russulaceae</taxon>
        <taxon>Russula</taxon>
    </lineage>
</organism>
<evidence type="ECO:0000313" key="1">
    <source>
        <dbReference type="EMBL" id="KAI9437861.1"/>
    </source>
</evidence>
<proteinExistence type="predicted"/>
<accession>A0ACC0TRT2</accession>
<keyword evidence="2" id="KW-1185">Reference proteome</keyword>
<evidence type="ECO:0000313" key="2">
    <source>
        <dbReference type="Proteomes" id="UP001207468"/>
    </source>
</evidence>